<evidence type="ECO:0000313" key="3">
    <source>
        <dbReference type="EMBL" id="SMC61689.1"/>
    </source>
</evidence>
<keyword evidence="2" id="KW-0963">Cytoplasm</keyword>
<comment type="subunit">
    <text evidence="2">Monomer. Binds 30S ribosomal subunits, but not 50S ribosomal subunits or 70S ribosomes.</text>
</comment>
<proteinExistence type="inferred from homology"/>
<dbReference type="InterPro" id="IPR015946">
    <property type="entry name" value="KH_dom-like_a/b"/>
</dbReference>
<dbReference type="STRING" id="1434700.SAMN06296427_104285"/>
<dbReference type="InterPro" id="IPR000238">
    <property type="entry name" value="RbfA"/>
</dbReference>
<keyword evidence="1 2" id="KW-0690">Ribosome biogenesis</keyword>
<comment type="subcellular location">
    <subcellularLocation>
        <location evidence="2">Cytoplasm</location>
    </subcellularLocation>
</comment>
<comment type="similarity">
    <text evidence="2">Belongs to the RbfA family.</text>
</comment>
<dbReference type="InterPro" id="IPR023799">
    <property type="entry name" value="RbfA_dom_sf"/>
</dbReference>
<dbReference type="GO" id="GO:0005829">
    <property type="term" value="C:cytosol"/>
    <property type="evidence" value="ECO:0007669"/>
    <property type="project" value="TreeGrafter"/>
</dbReference>
<sequence length="119" mass="13463">MDSNRQKKVSTVFQEELSEIFRKEAKELYPGSLISVSEVKVSPDLSIAKVYISIFPVTNKDLIIKALKLKAPTYRSQLAKTAAKTMRITPELLFYLDNTLDEMERIDRALSGKGDNPIL</sequence>
<dbReference type="PANTHER" id="PTHR33515">
    <property type="entry name" value="RIBOSOME-BINDING FACTOR A, CHLOROPLASTIC-RELATED"/>
    <property type="match status" value="1"/>
</dbReference>
<reference evidence="3 4" key="1">
    <citation type="submission" date="2017-04" db="EMBL/GenBank/DDBJ databases">
        <authorList>
            <person name="Afonso C.L."/>
            <person name="Miller P.J."/>
            <person name="Scott M.A."/>
            <person name="Spackman E."/>
            <person name="Goraichik I."/>
            <person name="Dimitrov K.M."/>
            <person name="Suarez D.L."/>
            <person name="Swayne D.E."/>
        </authorList>
    </citation>
    <scope>NUCLEOTIDE SEQUENCE [LARGE SCALE GENOMIC DNA]</scope>
    <source>
        <strain evidence="3 4">CGMCC 1.12708</strain>
    </source>
</reference>
<evidence type="ECO:0000313" key="4">
    <source>
        <dbReference type="Proteomes" id="UP000192393"/>
    </source>
</evidence>
<gene>
    <name evidence="2" type="primary">rbfA</name>
    <name evidence="3" type="ORF">SAMN06296427_104285</name>
</gene>
<keyword evidence="4" id="KW-1185">Reference proteome</keyword>
<dbReference type="RefSeq" id="WP_084017192.1">
    <property type="nucleotide sequence ID" value="NZ_FWXS01000004.1"/>
</dbReference>
<dbReference type="Proteomes" id="UP000192393">
    <property type="component" value="Unassembled WGS sequence"/>
</dbReference>
<organism evidence="3 4">
    <name type="scientific">Moheibacter sediminis</name>
    <dbReference type="NCBI Taxonomy" id="1434700"/>
    <lineage>
        <taxon>Bacteria</taxon>
        <taxon>Pseudomonadati</taxon>
        <taxon>Bacteroidota</taxon>
        <taxon>Flavobacteriia</taxon>
        <taxon>Flavobacteriales</taxon>
        <taxon>Weeksellaceae</taxon>
        <taxon>Moheibacter</taxon>
    </lineage>
</organism>
<dbReference type="AlphaFoldDB" id="A0A1W2ALT2"/>
<dbReference type="EMBL" id="FWXS01000004">
    <property type="protein sequence ID" value="SMC61689.1"/>
    <property type="molecule type" value="Genomic_DNA"/>
</dbReference>
<dbReference type="NCBIfam" id="TIGR00082">
    <property type="entry name" value="rbfA"/>
    <property type="match status" value="1"/>
</dbReference>
<dbReference type="GO" id="GO:0043024">
    <property type="term" value="F:ribosomal small subunit binding"/>
    <property type="evidence" value="ECO:0007669"/>
    <property type="project" value="TreeGrafter"/>
</dbReference>
<protein>
    <recommendedName>
        <fullName evidence="2">Ribosome-binding factor A</fullName>
    </recommendedName>
</protein>
<dbReference type="HAMAP" id="MF_00003">
    <property type="entry name" value="RbfA"/>
    <property type="match status" value="1"/>
</dbReference>
<name>A0A1W2ALT2_9FLAO</name>
<dbReference type="SUPFAM" id="SSF89919">
    <property type="entry name" value="Ribosome-binding factor A, RbfA"/>
    <property type="match status" value="1"/>
</dbReference>
<dbReference type="OrthoDB" id="9811910at2"/>
<dbReference type="PANTHER" id="PTHR33515:SF1">
    <property type="entry name" value="RIBOSOME-BINDING FACTOR A, CHLOROPLASTIC-RELATED"/>
    <property type="match status" value="1"/>
</dbReference>
<dbReference type="GO" id="GO:0030490">
    <property type="term" value="P:maturation of SSU-rRNA"/>
    <property type="evidence" value="ECO:0007669"/>
    <property type="project" value="UniProtKB-UniRule"/>
</dbReference>
<accession>A0A1W2ALT2</accession>
<evidence type="ECO:0000256" key="2">
    <source>
        <dbReference type="HAMAP-Rule" id="MF_00003"/>
    </source>
</evidence>
<evidence type="ECO:0000256" key="1">
    <source>
        <dbReference type="ARBA" id="ARBA00022517"/>
    </source>
</evidence>
<dbReference type="Gene3D" id="3.30.300.20">
    <property type="match status" value="1"/>
</dbReference>
<comment type="function">
    <text evidence="2">One of several proteins that assist in the late maturation steps of the functional core of the 30S ribosomal subunit. Associates with free 30S ribosomal subunits (but not with 30S subunits that are part of 70S ribosomes or polysomes). Required for efficient processing of 16S rRNA. May interact with the 5'-terminal helix region of 16S rRNA.</text>
</comment>
<dbReference type="Pfam" id="PF02033">
    <property type="entry name" value="RBFA"/>
    <property type="match status" value="1"/>
</dbReference>